<dbReference type="RefSeq" id="WP_010761606.1">
    <property type="nucleotide sequence ID" value="NZ_KB946316.1"/>
</dbReference>
<dbReference type="Gene3D" id="3.90.470.20">
    <property type="entry name" value="4'-phosphopantetheinyl transferase domain"/>
    <property type="match status" value="2"/>
</dbReference>
<dbReference type="Proteomes" id="UP000014197">
    <property type="component" value="Unassembled WGS sequence"/>
</dbReference>
<reference evidence="5 7" key="1">
    <citation type="submission" date="2013-02" db="EMBL/GenBank/DDBJ databases">
        <title>The Genome Sequence of Enterococcus haemoperoxidus BAA-382.</title>
        <authorList>
            <consortium name="The Broad Institute Genome Sequencing Platform"/>
            <consortium name="The Broad Institute Genome Sequencing Center for Infectious Disease"/>
            <person name="Earl A.M."/>
            <person name="Gilmore M.S."/>
            <person name="Lebreton F."/>
            <person name="Walker B."/>
            <person name="Young S.K."/>
            <person name="Zeng Q."/>
            <person name="Gargeya S."/>
            <person name="Fitzgerald M."/>
            <person name="Haas B."/>
            <person name="Abouelleil A."/>
            <person name="Alvarado L."/>
            <person name="Arachchi H.M."/>
            <person name="Berlin A.M."/>
            <person name="Chapman S.B."/>
            <person name="Dewar J."/>
            <person name="Goldberg J."/>
            <person name="Griggs A."/>
            <person name="Gujja S."/>
            <person name="Hansen M."/>
            <person name="Howarth C."/>
            <person name="Imamovic A."/>
            <person name="Larimer J."/>
            <person name="McCowan C."/>
            <person name="Murphy C."/>
            <person name="Neiman D."/>
            <person name="Pearson M."/>
            <person name="Priest M."/>
            <person name="Roberts A."/>
            <person name="Saif S."/>
            <person name="Shea T."/>
            <person name="Sisk P."/>
            <person name="Sykes S."/>
            <person name="Wortman J."/>
            <person name="Nusbaum C."/>
            <person name="Birren B."/>
        </authorList>
    </citation>
    <scope>NUCLEOTIDE SEQUENCE [LARGE SCALE GENOMIC DNA]</scope>
    <source>
        <strain evidence="5 7">ATCC BAA-382</strain>
    </source>
</reference>
<keyword evidence="8" id="KW-1185">Reference proteome</keyword>
<evidence type="ECO:0000313" key="7">
    <source>
        <dbReference type="Proteomes" id="UP000013858"/>
    </source>
</evidence>
<dbReference type="Pfam" id="PF22624">
    <property type="entry name" value="AASDHPPT_N"/>
    <property type="match status" value="1"/>
</dbReference>
<dbReference type="eggNOG" id="COG2091">
    <property type="taxonomic scope" value="Bacteria"/>
</dbReference>
<evidence type="ECO:0000259" key="4">
    <source>
        <dbReference type="Pfam" id="PF22624"/>
    </source>
</evidence>
<dbReference type="AlphaFoldDB" id="R2TDC2"/>
<keyword evidence="2 5" id="KW-0808">Transferase</keyword>
<dbReference type="Pfam" id="PF01648">
    <property type="entry name" value="ACPS"/>
    <property type="match status" value="1"/>
</dbReference>
<sequence length="228" mass="26183">MLFTHLLKLDHSLTSTTWSTWYHLLDLERKNKIDHLKFAGDRLRSLTAGILLRSMLFNYYRLKPTELVFSASKHGKPFLASHPGIFFNLTHSEDYVCCSVSNAPVGIDIEQMKPIDILGIASFFSVSEQEYIHSKKTEAKQLEAVYSIWTLKEAFSKQIGLGLSVPLDTYQFILNDEKILLSTQIKNDAQFYSRTIDNHYKFALCSSILSKNIQKQLTLTELVTKVHF</sequence>
<dbReference type="InterPro" id="IPR050559">
    <property type="entry name" value="P-Pant_transferase_sf"/>
</dbReference>
<feature type="domain" description="4'-phosphopantetheinyl transferase" evidence="3">
    <location>
        <begin position="104"/>
        <end position="204"/>
    </location>
</feature>
<comment type="similarity">
    <text evidence="1">Belongs to the P-Pant transferase superfamily. Gsp/Sfp/HetI/AcpT family.</text>
</comment>
<dbReference type="GO" id="GO:0000287">
    <property type="term" value="F:magnesium ion binding"/>
    <property type="evidence" value="ECO:0007669"/>
    <property type="project" value="InterPro"/>
</dbReference>
<dbReference type="SUPFAM" id="SSF56214">
    <property type="entry name" value="4'-phosphopantetheinyl transferase"/>
    <property type="match status" value="2"/>
</dbReference>
<dbReference type="Proteomes" id="UP000013858">
    <property type="component" value="Unassembled WGS sequence"/>
</dbReference>
<dbReference type="EMBL" id="ASVY01000003">
    <property type="protein sequence ID" value="EOT59732.1"/>
    <property type="molecule type" value="Genomic_DNA"/>
</dbReference>
<dbReference type="PATRIC" id="fig|1158608.3.peg.1375"/>
<evidence type="ECO:0000256" key="1">
    <source>
        <dbReference type="ARBA" id="ARBA00010990"/>
    </source>
</evidence>
<dbReference type="InterPro" id="IPR055066">
    <property type="entry name" value="AASDHPPT_N"/>
</dbReference>
<dbReference type="InterPro" id="IPR008278">
    <property type="entry name" value="4-PPantetheinyl_Trfase_dom"/>
</dbReference>
<dbReference type="GO" id="GO:0005829">
    <property type="term" value="C:cytosol"/>
    <property type="evidence" value="ECO:0007669"/>
    <property type="project" value="TreeGrafter"/>
</dbReference>
<evidence type="ECO:0000313" key="6">
    <source>
        <dbReference type="EMBL" id="EOT59732.1"/>
    </source>
</evidence>
<evidence type="ECO:0000313" key="5">
    <source>
        <dbReference type="EMBL" id="EOH98219.1"/>
    </source>
</evidence>
<dbReference type="InterPro" id="IPR037143">
    <property type="entry name" value="4-PPantetheinyl_Trfase_dom_sf"/>
</dbReference>
<dbReference type="GO" id="GO:0019878">
    <property type="term" value="P:lysine biosynthetic process via aminoadipic acid"/>
    <property type="evidence" value="ECO:0007669"/>
    <property type="project" value="TreeGrafter"/>
</dbReference>
<dbReference type="PANTHER" id="PTHR12215:SF10">
    <property type="entry name" value="L-AMINOADIPATE-SEMIALDEHYDE DEHYDROGENASE-PHOSPHOPANTETHEINYL TRANSFERASE"/>
    <property type="match status" value="1"/>
</dbReference>
<protein>
    <submittedName>
        <fullName evidence="5">Phosphopantetheine-protein transferase domain</fullName>
    </submittedName>
</protein>
<dbReference type="EMBL" id="AJAR01000013">
    <property type="protein sequence ID" value="EOH98219.1"/>
    <property type="molecule type" value="Genomic_DNA"/>
</dbReference>
<evidence type="ECO:0000313" key="8">
    <source>
        <dbReference type="Proteomes" id="UP000014197"/>
    </source>
</evidence>
<accession>R2TDC2</accession>
<evidence type="ECO:0000259" key="3">
    <source>
        <dbReference type="Pfam" id="PF01648"/>
    </source>
</evidence>
<dbReference type="GO" id="GO:0008897">
    <property type="term" value="F:holo-[acyl-carrier-protein] synthase activity"/>
    <property type="evidence" value="ECO:0007669"/>
    <property type="project" value="InterPro"/>
</dbReference>
<feature type="domain" description="4'-phosphopantetheinyl transferase N-terminal" evidence="4">
    <location>
        <begin position="15"/>
        <end position="98"/>
    </location>
</feature>
<comment type="caution">
    <text evidence="5">The sequence shown here is derived from an EMBL/GenBank/DDBJ whole genome shotgun (WGS) entry which is preliminary data.</text>
</comment>
<dbReference type="STRING" id="155618.RV06_GL000029"/>
<reference evidence="6 8" key="2">
    <citation type="submission" date="2013-03" db="EMBL/GenBank/DDBJ databases">
        <title>The Genome Sequence of Enterococcus haemoperoxidus BAA-382 (PacBio/Illumina hybrid assembly).</title>
        <authorList>
            <consortium name="The Broad Institute Genomics Platform"/>
            <consortium name="The Broad Institute Genome Sequencing Center for Infectious Disease"/>
            <person name="Earl A."/>
            <person name="Russ C."/>
            <person name="Gilmore M."/>
            <person name="Surin D."/>
            <person name="Walker B."/>
            <person name="Young S."/>
            <person name="Zeng Q."/>
            <person name="Gargeya S."/>
            <person name="Fitzgerald M."/>
            <person name="Haas B."/>
            <person name="Abouelleil A."/>
            <person name="Allen A.W."/>
            <person name="Alvarado L."/>
            <person name="Arachchi H.M."/>
            <person name="Berlin A.M."/>
            <person name="Chapman S.B."/>
            <person name="Gainer-Dewar J."/>
            <person name="Goldberg J."/>
            <person name="Griggs A."/>
            <person name="Gujja S."/>
            <person name="Hansen M."/>
            <person name="Howarth C."/>
            <person name="Imamovic A."/>
            <person name="Ireland A."/>
            <person name="Larimer J."/>
            <person name="McCowan C."/>
            <person name="Murphy C."/>
            <person name="Pearson M."/>
            <person name="Poon T.W."/>
            <person name="Priest M."/>
            <person name="Roberts A."/>
            <person name="Saif S."/>
            <person name="Shea T."/>
            <person name="Sisk P."/>
            <person name="Sykes S."/>
            <person name="Wortman J."/>
            <person name="Nusbaum C."/>
            <person name="Birren B."/>
        </authorList>
    </citation>
    <scope>NUCLEOTIDE SEQUENCE [LARGE SCALE GENOMIC DNA]</scope>
    <source>
        <strain evidence="6 8">ATCC BAA-382</strain>
    </source>
</reference>
<name>R2TDC2_9ENTE</name>
<gene>
    <name evidence="6" type="ORF">I583_02367</name>
    <name evidence="5" type="ORF">UAW_01400</name>
</gene>
<evidence type="ECO:0000256" key="2">
    <source>
        <dbReference type="ARBA" id="ARBA00022679"/>
    </source>
</evidence>
<dbReference type="PANTHER" id="PTHR12215">
    <property type="entry name" value="PHOSPHOPANTETHEINE TRANSFERASE"/>
    <property type="match status" value="1"/>
</dbReference>
<proteinExistence type="inferred from homology"/>
<organism evidence="5 7">
    <name type="scientific">Enterococcus haemoperoxidus ATCC BAA-382</name>
    <dbReference type="NCBI Taxonomy" id="1158608"/>
    <lineage>
        <taxon>Bacteria</taxon>
        <taxon>Bacillati</taxon>
        <taxon>Bacillota</taxon>
        <taxon>Bacilli</taxon>
        <taxon>Lactobacillales</taxon>
        <taxon>Enterococcaceae</taxon>
        <taxon>Enterococcus</taxon>
    </lineage>
</organism>